<accession>A0A2U8HLN0</accession>
<dbReference type="Pfam" id="PF13229">
    <property type="entry name" value="Beta_helix"/>
    <property type="match status" value="1"/>
</dbReference>
<feature type="domain" description="Laminin G" evidence="1">
    <location>
        <begin position="728"/>
        <end position="887"/>
    </location>
</feature>
<dbReference type="CDD" id="cd00110">
    <property type="entry name" value="LamG"/>
    <property type="match status" value="1"/>
</dbReference>
<dbReference type="OrthoDB" id="3938151at2"/>
<dbReference type="InterPro" id="IPR013783">
    <property type="entry name" value="Ig-like_fold"/>
</dbReference>
<dbReference type="InterPro" id="IPR022409">
    <property type="entry name" value="PKD/Chitinase_dom"/>
</dbReference>
<dbReference type="Pfam" id="PF18911">
    <property type="entry name" value="PKD_4"/>
    <property type="match status" value="1"/>
</dbReference>
<evidence type="ECO:0000313" key="4">
    <source>
        <dbReference type="Proteomes" id="UP000244915"/>
    </source>
</evidence>
<evidence type="ECO:0000313" key="3">
    <source>
        <dbReference type="EMBL" id="AWI86797.1"/>
    </source>
</evidence>
<dbReference type="SUPFAM" id="SSF51126">
    <property type="entry name" value="Pectin lyase-like"/>
    <property type="match status" value="1"/>
</dbReference>
<dbReference type="CDD" id="cd00146">
    <property type="entry name" value="PKD"/>
    <property type="match status" value="1"/>
</dbReference>
<evidence type="ECO:0000259" key="2">
    <source>
        <dbReference type="PROSITE" id="PS50093"/>
    </source>
</evidence>
<dbReference type="InterPro" id="IPR013320">
    <property type="entry name" value="ConA-like_dom_sf"/>
</dbReference>
<sequence>MSDDQTPLLDGSATVLTVSSQAEFAAACWTLAKSGGGTIRLEAGASYSLQMSDYLDQSEDAPLTITSADPSDPAVLTHVNLRDRENITFEGVKFEAAKGQIPGLSTMLQISDCENIKIVNCEMSSNAEGVFGVEGAHTAGLNLAVVRGSEGIVFSGNRATGFLQGLTLMDSHDGTVTGNEFSGFQGDGIRIAGVSGLLVEGNYLHDFAGAVYEANHPDFIQIWGTNIKVNNENITIRENILDTGAGQAYQGIFGRNEDAAKNGFLYKNLLVEHNVIHSSFWSGITLADTLGAVVRNNTVLNNPDCYLTAADGSTTTGTMTSWIKVTGEGSVVENNIAHNTLGVAGNAVLGTAQTGDGSDVYSHFVNIEAGGSGDLRDLMLKPDSALNGVAGSRLTWWSDTPERLTAVADIDIDRQDKSLAHLDASLSHGPEGGAGADSFLWTFDDGTSLSGRSVSHDFGAAGSHGYTLQVTAADGSSDTIHRTVVIEDTVTLDLEIGLGGLHDSSSHGTSVTASDMVSLGDGWATIGDQARLTLSRSESKLFNLTSLNYEMTLKPEPGASGFFLHQFGTLGASVGDEGRVTFYVATDDGLFRVITEDPVFADGAAHHLNLVFSDAAGTIAIYVDGALAAEAEASGITAPAKYWGLTFGHSWNDGLDTQISNVRLSTEAPGAAEIAEHYAELRAEALERDAPPVLLQIDFDHGSVADASDQGVTFADVPSEAFIDHGAGRALRIDRGDHLSVDKGFDQFYARDSFEFSLELRSDAPTGLNVFGVHHSMSLEVRDDDARFWMKTDQGTFIVRSNGDVLADHDWHDVTVSYDSQSGTLALSVDGAVVQEVAASGTTAALGYHTFKFGTQWGSQGFAGEIDNFTMREAPHDHGAGLHLELG</sequence>
<reference evidence="3 4" key="1">
    <citation type="submission" date="2017-06" db="EMBL/GenBank/DDBJ databases">
        <title>Yangia sp. YSBP01 complete genome sequence.</title>
        <authorList>
            <person name="Woo J.-H."/>
            <person name="Kim H.-S."/>
        </authorList>
    </citation>
    <scope>NUCLEOTIDE SEQUENCE [LARGE SCALE GENOMIC DNA]</scope>
    <source>
        <strain evidence="3 4">YSBP01</strain>
        <plasmid evidence="3 4">unnamed5</plasmid>
    </source>
</reference>
<dbReference type="EMBL" id="CP022195">
    <property type="protein sequence ID" value="AWI86797.1"/>
    <property type="molecule type" value="Genomic_DNA"/>
</dbReference>
<dbReference type="Gene3D" id="2.160.20.10">
    <property type="entry name" value="Single-stranded right-handed beta-helix, Pectin lyase-like"/>
    <property type="match status" value="1"/>
</dbReference>
<keyword evidence="3" id="KW-0614">Plasmid</keyword>
<dbReference type="SUPFAM" id="SSF49299">
    <property type="entry name" value="PKD domain"/>
    <property type="match status" value="1"/>
</dbReference>
<name>A0A2U8HLN0_9RHOB</name>
<dbReference type="InterPro" id="IPR039448">
    <property type="entry name" value="Beta_helix"/>
</dbReference>
<dbReference type="InterPro" id="IPR006626">
    <property type="entry name" value="PbH1"/>
</dbReference>
<dbReference type="Gene3D" id="2.60.120.200">
    <property type="match status" value="2"/>
</dbReference>
<dbReference type="PROSITE" id="PS50093">
    <property type="entry name" value="PKD"/>
    <property type="match status" value="1"/>
</dbReference>
<dbReference type="InterPro" id="IPR012334">
    <property type="entry name" value="Pectin_lyas_fold"/>
</dbReference>
<dbReference type="SMART" id="SM00710">
    <property type="entry name" value="PbH1"/>
    <property type="match status" value="7"/>
</dbReference>
<dbReference type="Proteomes" id="UP000244915">
    <property type="component" value="Plasmid unnamed5"/>
</dbReference>
<dbReference type="SUPFAM" id="SSF49899">
    <property type="entry name" value="Concanavalin A-like lectins/glucanases"/>
    <property type="match status" value="2"/>
</dbReference>
<dbReference type="InterPro" id="IPR001791">
    <property type="entry name" value="Laminin_G"/>
</dbReference>
<evidence type="ECO:0000259" key="1">
    <source>
        <dbReference type="PROSITE" id="PS50025"/>
    </source>
</evidence>
<dbReference type="Gene3D" id="2.60.40.10">
    <property type="entry name" value="Immunoglobulins"/>
    <property type="match status" value="1"/>
</dbReference>
<protein>
    <recommendedName>
        <fullName evidence="5">PKD domain-containing protein</fullName>
    </recommendedName>
</protein>
<geneLocation type="plasmid" evidence="3 4">
    <name>unnamed5</name>
</geneLocation>
<dbReference type="RefSeq" id="WP_108970893.1">
    <property type="nucleotide sequence ID" value="NZ_CP022195.1"/>
</dbReference>
<dbReference type="SMART" id="SM00089">
    <property type="entry name" value="PKD"/>
    <property type="match status" value="1"/>
</dbReference>
<dbReference type="AlphaFoldDB" id="A0A2U8HLN0"/>
<feature type="domain" description="PKD" evidence="2">
    <location>
        <begin position="438"/>
        <end position="487"/>
    </location>
</feature>
<evidence type="ECO:0008006" key="5">
    <source>
        <dbReference type="Google" id="ProtNLM"/>
    </source>
</evidence>
<dbReference type="Pfam" id="PF13385">
    <property type="entry name" value="Laminin_G_3"/>
    <property type="match status" value="2"/>
</dbReference>
<organism evidence="3 4">
    <name type="scientific">Alloyangia pacifica</name>
    <dbReference type="NCBI Taxonomy" id="311180"/>
    <lineage>
        <taxon>Bacteria</taxon>
        <taxon>Pseudomonadati</taxon>
        <taxon>Pseudomonadota</taxon>
        <taxon>Alphaproteobacteria</taxon>
        <taxon>Rhodobacterales</taxon>
        <taxon>Roseobacteraceae</taxon>
        <taxon>Alloyangia</taxon>
    </lineage>
</organism>
<dbReference type="InterPro" id="IPR035986">
    <property type="entry name" value="PKD_dom_sf"/>
</dbReference>
<gene>
    <name evidence="3" type="ORF">CEW88_23795</name>
</gene>
<dbReference type="InterPro" id="IPR000601">
    <property type="entry name" value="PKD_dom"/>
</dbReference>
<dbReference type="PROSITE" id="PS50025">
    <property type="entry name" value="LAM_G_DOMAIN"/>
    <property type="match status" value="1"/>
</dbReference>
<dbReference type="KEGG" id="ypac:CEW88_23795"/>
<proteinExistence type="predicted"/>
<dbReference type="InterPro" id="IPR011050">
    <property type="entry name" value="Pectin_lyase_fold/virulence"/>
</dbReference>